<keyword evidence="3" id="KW-1185">Reference proteome</keyword>
<feature type="region of interest" description="Disordered" evidence="1">
    <location>
        <begin position="102"/>
        <end position="140"/>
    </location>
</feature>
<dbReference type="EMBL" id="QZWG01000020">
    <property type="protein sequence ID" value="RZB42728.1"/>
    <property type="molecule type" value="Genomic_DNA"/>
</dbReference>
<organism evidence="2 3">
    <name type="scientific">Glycine soja</name>
    <name type="common">Wild soybean</name>
    <dbReference type="NCBI Taxonomy" id="3848"/>
    <lineage>
        <taxon>Eukaryota</taxon>
        <taxon>Viridiplantae</taxon>
        <taxon>Streptophyta</taxon>
        <taxon>Embryophyta</taxon>
        <taxon>Tracheophyta</taxon>
        <taxon>Spermatophyta</taxon>
        <taxon>Magnoliopsida</taxon>
        <taxon>eudicotyledons</taxon>
        <taxon>Gunneridae</taxon>
        <taxon>Pentapetalae</taxon>
        <taxon>rosids</taxon>
        <taxon>fabids</taxon>
        <taxon>Fabales</taxon>
        <taxon>Fabaceae</taxon>
        <taxon>Papilionoideae</taxon>
        <taxon>50 kb inversion clade</taxon>
        <taxon>NPAAA clade</taxon>
        <taxon>indigoferoid/millettioid clade</taxon>
        <taxon>Phaseoleae</taxon>
        <taxon>Glycine</taxon>
        <taxon>Glycine subgen. Soja</taxon>
    </lineage>
</organism>
<dbReference type="Proteomes" id="UP000289340">
    <property type="component" value="Chromosome 20"/>
</dbReference>
<feature type="compositionally biased region" description="Pro residues" evidence="1">
    <location>
        <begin position="120"/>
        <end position="135"/>
    </location>
</feature>
<proteinExistence type="predicted"/>
<accession>A0A445F1L0</accession>
<dbReference type="PANTHER" id="PTHR32108">
    <property type="entry name" value="DNA-DIRECTED RNA POLYMERASE SUBUNIT ALPHA"/>
    <property type="match status" value="1"/>
</dbReference>
<dbReference type="AlphaFoldDB" id="A0A445F1L0"/>
<protein>
    <submittedName>
        <fullName evidence="2">Uncharacterized protein</fullName>
    </submittedName>
</protein>
<evidence type="ECO:0000256" key="1">
    <source>
        <dbReference type="SAM" id="MobiDB-lite"/>
    </source>
</evidence>
<sequence length="301" mass="33906">MAAQVAPLMMEREMITMIVDMLLVFYYEKMVGYMPSSFANLVFVDERIEVGMRRGKFDYPTLMNRKLGENGENKKEGGTHVVTVVPTWPNFPPAQQYQYSANISPSHYPPPYQPRTPNHPQRPPLNQPQNPPLAHPIPNTTLNLNQNTNQGRNFPEKKPVEFTPIPVSYANLLSYLLNNAIVAIIPAKAPQPPFSRGYNSNATCAYHGGVPGHFIEHCMTLKHKDERLSQRLNLLLSHKVEPFGRRLWGFPRFAGDCANGQKKSTSGSSSSSNMTKKMYGRSTMQHRGYEAFPTQATLVSN</sequence>
<evidence type="ECO:0000313" key="3">
    <source>
        <dbReference type="Proteomes" id="UP000289340"/>
    </source>
</evidence>
<name>A0A445F1L0_GLYSO</name>
<gene>
    <name evidence="2" type="ORF">D0Y65_053348</name>
</gene>
<comment type="caution">
    <text evidence="2">The sequence shown here is derived from an EMBL/GenBank/DDBJ whole genome shotgun (WGS) entry which is preliminary data.</text>
</comment>
<evidence type="ECO:0000313" key="2">
    <source>
        <dbReference type="EMBL" id="RZB42728.1"/>
    </source>
</evidence>
<reference evidence="2 3" key="1">
    <citation type="submission" date="2018-09" db="EMBL/GenBank/DDBJ databases">
        <title>A high-quality reference genome of wild soybean provides a powerful tool to mine soybean genomes.</title>
        <authorList>
            <person name="Xie M."/>
            <person name="Chung C.Y.L."/>
            <person name="Li M.-W."/>
            <person name="Wong F.-L."/>
            <person name="Chan T.-F."/>
            <person name="Lam H.-M."/>
        </authorList>
    </citation>
    <scope>NUCLEOTIDE SEQUENCE [LARGE SCALE GENOMIC DNA]</scope>
    <source>
        <strain evidence="3">cv. W05</strain>
        <tissue evidence="2">Hypocotyl of etiolated seedlings</tissue>
    </source>
</reference>
<dbReference type="PANTHER" id="PTHR32108:SF9">
    <property type="entry name" value="REVERSE TRANSCRIPTASE RNASE H-LIKE DOMAIN-CONTAINING PROTEIN"/>
    <property type="match status" value="1"/>
</dbReference>
<feature type="region of interest" description="Disordered" evidence="1">
    <location>
        <begin position="282"/>
        <end position="301"/>
    </location>
</feature>